<comment type="subcellular location">
    <subcellularLocation>
        <location evidence="1">Membrane</location>
    </subcellularLocation>
</comment>
<dbReference type="AlphaFoldDB" id="A0AAN8FCJ6"/>
<sequence length="140" mass="15953">YVVCEAFAPIHHNELLFRVYILYSAVSNVLILICYTLVMYFIRKAQMSECSTKQIYRSLIIISLTTVFDRLCIIAIAFIEKAGGFQMARIQISLLAGLFVNFSSAINFFVYYACRWVGLAIAVCSKPEFFGILCEFLTIN</sequence>
<evidence type="ECO:0000256" key="5">
    <source>
        <dbReference type="SAM" id="Phobius"/>
    </source>
</evidence>
<name>A0AAN8FCJ6_TRICO</name>
<reference evidence="7 8" key="1">
    <citation type="submission" date="2019-10" db="EMBL/GenBank/DDBJ databases">
        <title>Assembly and Annotation for the nematode Trichostrongylus colubriformis.</title>
        <authorList>
            <person name="Martin J."/>
        </authorList>
    </citation>
    <scope>NUCLEOTIDE SEQUENCE [LARGE SCALE GENOMIC DNA]</scope>
    <source>
        <strain evidence="7">G859</strain>
        <tissue evidence="7">Whole worm</tissue>
    </source>
</reference>
<comment type="caution">
    <text evidence="7">The sequence shown here is derived from an EMBL/GenBank/DDBJ whole genome shotgun (WGS) entry which is preliminary data.</text>
</comment>
<accession>A0AAN8FCJ6</accession>
<keyword evidence="2 5" id="KW-0812">Transmembrane</keyword>
<protein>
    <recommendedName>
        <fullName evidence="6">G-protein coupled receptors family 1 profile domain-containing protein</fullName>
    </recommendedName>
</protein>
<feature type="transmembrane region" description="Helical" evidence="5">
    <location>
        <begin position="20"/>
        <end position="42"/>
    </location>
</feature>
<keyword evidence="8" id="KW-1185">Reference proteome</keyword>
<keyword evidence="4 5" id="KW-0472">Membrane</keyword>
<feature type="transmembrane region" description="Helical" evidence="5">
    <location>
        <begin position="90"/>
        <end position="112"/>
    </location>
</feature>
<feature type="non-terminal residue" evidence="7">
    <location>
        <position position="1"/>
    </location>
</feature>
<evidence type="ECO:0000256" key="4">
    <source>
        <dbReference type="ARBA" id="ARBA00023136"/>
    </source>
</evidence>
<dbReference type="PROSITE" id="PS50262">
    <property type="entry name" value="G_PROTEIN_RECEP_F1_2"/>
    <property type="match status" value="1"/>
</dbReference>
<proteinExistence type="predicted"/>
<evidence type="ECO:0000313" key="7">
    <source>
        <dbReference type="EMBL" id="KAK5977181.1"/>
    </source>
</evidence>
<gene>
    <name evidence="7" type="ORF">GCK32_002549</name>
</gene>
<dbReference type="EMBL" id="WIXE01010920">
    <property type="protein sequence ID" value="KAK5977181.1"/>
    <property type="molecule type" value="Genomic_DNA"/>
</dbReference>
<dbReference type="GO" id="GO:0016020">
    <property type="term" value="C:membrane"/>
    <property type="evidence" value="ECO:0007669"/>
    <property type="project" value="UniProtKB-SubCell"/>
</dbReference>
<dbReference type="Proteomes" id="UP001331761">
    <property type="component" value="Unassembled WGS sequence"/>
</dbReference>
<evidence type="ECO:0000256" key="1">
    <source>
        <dbReference type="ARBA" id="ARBA00004370"/>
    </source>
</evidence>
<evidence type="ECO:0000256" key="3">
    <source>
        <dbReference type="ARBA" id="ARBA00022989"/>
    </source>
</evidence>
<evidence type="ECO:0000313" key="8">
    <source>
        <dbReference type="Proteomes" id="UP001331761"/>
    </source>
</evidence>
<keyword evidence="3 5" id="KW-1133">Transmembrane helix</keyword>
<evidence type="ECO:0000259" key="6">
    <source>
        <dbReference type="PROSITE" id="PS50262"/>
    </source>
</evidence>
<dbReference type="InterPro" id="IPR017452">
    <property type="entry name" value="GPCR_Rhodpsn_7TM"/>
</dbReference>
<organism evidence="7 8">
    <name type="scientific">Trichostrongylus colubriformis</name>
    <name type="common">Black scour worm</name>
    <dbReference type="NCBI Taxonomy" id="6319"/>
    <lineage>
        <taxon>Eukaryota</taxon>
        <taxon>Metazoa</taxon>
        <taxon>Ecdysozoa</taxon>
        <taxon>Nematoda</taxon>
        <taxon>Chromadorea</taxon>
        <taxon>Rhabditida</taxon>
        <taxon>Rhabditina</taxon>
        <taxon>Rhabditomorpha</taxon>
        <taxon>Strongyloidea</taxon>
        <taxon>Trichostrongylidae</taxon>
        <taxon>Trichostrongylus</taxon>
    </lineage>
</organism>
<evidence type="ECO:0000256" key="2">
    <source>
        <dbReference type="ARBA" id="ARBA00022692"/>
    </source>
</evidence>
<feature type="domain" description="G-protein coupled receptors family 1 profile" evidence="6">
    <location>
        <begin position="1"/>
        <end position="111"/>
    </location>
</feature>
<feature type="transmembrane region" description="Helical" evidence="5">
    <location>
        <begin position="54"/>
        <end position="78"/>
    </location>
</feature>